<dbReference type="EMBL" id="CP145132">
    <property type="protein sequence ID" value="WWC55387.1"/>
    <property type="molecule type" value="Genomic_DNA"/>
</dbReference>
<reference evidence="3 4" key="1">
    <citation type="journal article" date="2020" name="J. Bacteriol.">
        <title>Aerococcus urinae Isolated from Women with Lower Urinary Tract Symptoms: In Vitro Aggregation and Genome Analysis.</title>
        <authorList>
            <person name="Hilt E.E."/>
            <person name="Putonti C."/>
            <person name="Thomas-White K."/>
            <person name="Lewis A.L."/>
            <person name="Visick K.L."/>
            <person name="Gilbert N.M."/>
            <person name="Wolfe A.J."/>
        </authorList>
    </citation>
    <scope>NUCLEOTIDE SEQUENCE [LARGE SCALE GENOMIC DNA]</scope>
    <source>
        <strain evidence="3 4">UMB1016</strain>
    </source>
</reference>
<feature type="transmembrane region" description="Helical" evidence="1">
    <location>
        <begin position="46"/>
        <end position="70"/>
    </location>
</feature>
<dbReference type="RefSeq" id="WP_070559188.1">
    <property type="nucleotide sequence ID" value="NZ_CAJHLG010000004.1"/>
</dbReference>
<dbReference type="Proteomes" id="UP000250354">
    <property type="component" value="Chromosome"/>
</dbReference>
<keyword evidence="1" id="KW-0812">Transmembrane</keyword>
<evidence type="ECO:0000313" key="4">
    <source>
        <dbReference type="Proteomes" id="UP000250354"/>
    </source>
</evidence>
<keyword evidence="1" id="KW-1133">Transmembrane helix</keyword>
<dbReference type="EMBL" id="JAOTMY010000001">
    <property type="protein sequence ID" value="MCY3087139.1"/>
    <property type="molecule type" value="Genomic_DNA"/>
</dbReference>
<sequence length="86" mass="9906">MDSENSRKNSINHTIIKTIIDMIVFSLKMFIISHCGRSLIEYYPSLLIKGTVAFIMFLATIVVIYNTFIADFLEDEKAKKEGNRNE</sequence>
<name>A0A1E9PIA4_9LACT</name>
<dbReference type="Proteomes" id="UP001069047">
    <property type="component" value="Unassembled WGS sequence"/>
</dbReference>
<evidence type="ECO:0000313" key="2">
    <source>
        <dbReference type="EMBL" id="MCY3087139.1"/>
    </source>
</evidence>
<keyword evidence="4" id="KW-1185">Reference proteome</keyword>
<evidence type="ECO:0000313" key="5">
    <source>
        <dbReference type="Proteomes" id="UP001069047"/>
    </source>
</evidence>
<accession>A0A9Q4DAZ2</accession>
<dbReference type="AlphaFoldDB" id="A0A1E9PIA4"/>
<reference evidence="3" key="3">
    <citation type="submission" date="2024-02" db="EMBL/GenBank/DDBJ databases">
        <authorList>
            <person name="Choi B."/>
        </authorList>
    </citation>
    <scope>NUCLEOTIDE SEQUENCE</scope>
    <source>
        <strain evidence="3">UMB1016</strain>
    </source>
</reference>
<reference evidence="2" key="2">
    <citation type="submission" date="2022-09" db="EMBL/GenBank/DDBJ databases">
        <title>Aerococcus urinae taxonomy study.</title>
        <authorList>
            <person name="Christensen J."/>
            <person name="Senneby E."/>
        </authorList>
    </citation>
    <scope>NUCLEOTIDE SEQUENCE</scope>
    <source>
        <strain evidence="2">LUND-41-B12</strain>
    </source>
</reference>
<evidence type="ECO:0000256" key="1">
    <source>
        <dbReference type="SAM" id="Phobius"/>
    </source>
</evidence>
<evidence type="ECO:0000313" key="3">
    <source>
        <dbReference type="EMBL" id="WWC55387.1"/>
    </source>
</evidence>
<protein>
    <submittedName>
        <fullName evidence="2">Uncharacterized protein</fullName>
    </submittedName>
</protein>
<feature type="transmembrane region" description="Helical" evidence="1">
    <location>
        <begin position="20"/>
        <end position="40"/>
    </location>
</feature>
<accession>A0A1E9PIA4</accession>
<proteinExistence type="predicted"/>
<gene>
    <name evidence="3" type="ORF">DBT44_0003515</name>
    <name evidence="2" type="ORF">ODY61_03270</name>
</gene>
<keyword evidence="1" id="KW-0472">Membrane</keyword>
<organism evidence="2 5">
    <name type="scientific">Aerococcus mictus</name>
    <dbReference type="NCBI Taxonomy" id="2976810"/>
    <lineage>
        <taxon>Bacteria</taxon>
        <taxon>Bacillati</taxon>
        <taxon>Bacillota</taxon>
        <taxon>Bacilli</taxon>
        <taxon>Lactobacillales</taxon>
        <taxon>Aerococcaceae</taxon>
        <taxon>Aerococcus</taxon>
    </lineage>
</organism>